<protein>
    <submittedName>
        <fullName evidence="1">RIIB protein</fullName>
    </submittedName>
</protein>
<organism evidence="1 2">
    <name type="scientific">Vibrio phage YC</name>
    <dbReference type="NCBI Taxonomy" id="2267403"/>
    <lineage>
        <taxon>Viruses</taxon>
        <taxon>Duplodnaviria</taxon>
        <taxon>Heunggongvirae</taxon>
        <taxon>Uroviricota</taxon>
        <taxon>Caudoviricetes</taxon>
        <taxon>Pantevenvirales</taxon>
        <taxon>Ackermannviridae</taxon>
        <taxon>Campanilevirus</taxon>
        <taxon>Campanilevirus YC</taxon>
    </lineage>
</organism>
<dbReference type="Proteomes" id="UP000260311">
    <property type="component" value="Segment"/>
</dbReference>
<dbReference type="SUPFAM" id="SSF46689">
    <property type="entry name" value="Homeodomain-like"/>
    <property type="match status" value="1"/>
</dbReference>
<dbReference type="InterPro" id="IPR009057">
    <property type="entry name" value="Homeodomain-like_sf"/>
</dbReference>
<name>A0A384ZRW0_9CAUD</name>
<sequence>MSTPHKCQEVYNKRQAGTSVAALADEYGVSQSSIRNWLKKAEAAPKAKAAKATPKKSVTDSGVSGVSEDVFVTIRQKLDEGASVLSLSKEFGLSRYKVDQIKKSKVVEHKNNVVAISKKTVTANNVSVGNIIKTEEEGDDYLVIGVAETSENHYEILVHELADVREKFGQVPEENAITLTQDEYYPVGMDETTTRAYDLMSRAFDEALEKGGKLDIVINTIVGRGKGTVNGHFYGGESIHAKYEHHSVTVDAHDQPYMEQLGAVYATDREGEQVMVDLHKIISVGGVEQNPDYAVVDASDLEANAQTTAHIKAVVDKGSLAKGAPRAMVTPNQIKLVVDNKVLTTSKGNNNFVAVAEAIKAKDYDKAIRLMDQATAIEEYSEGLFKVVSGRITYEGWPIVHDGFTRRIMYMLRTSNLDGLKNAAAFIGKLMDNPSNRVTGRIMDFMKFADIEMAEDGDIYAYKAVKGNYMDCHSGEISNTPGTVVVMRRNQVNENDNETCSYGLHVCSLSYLPKYAGSGVTSNRILRVKLSPADIVSIPTDYKDAKIRCCRYEVMEDVTAAYRQRKIKIDHNGAFAIADSDKNYE</sequence>
<evidence type="ECO:0000313" key="2">
    <source>
        <dbReference type="Proteomes" id="UP000260311"/>
    </source>
</evidence>
<dbReference type="KEGG" id="vg:55608449"/>
<proteinExistence type="predicted"/>
<keyword evidence="2" id="KW-1185">Reference proteome</keyword>
<dbReference type="EMBL" id="MH375644">
    <property type="protein sequence ID" value="AXC34371.1"/>
    <property type="molecule type" value="Genomic_DNA"/>
</dbReference>
<evidence type="ECO:0000313" key="1">
    <source>
        <dbReference type="EMBL" id="AXC34371.1"/>
    </source>
</evidence>
<accession>A0A384ZRW0</accession>
<dbReference type="RefSeq" id="YP_009838217.1">
    <property type="nucleotide sequence ID" value="NC_048709.1"/>
</dbReference>
<dbReference type="GeneID" id="55608449"/>
<reference evidence="1 2" key="1">
    <citation type="submission" date="2018-05" db="EMBL/GenBank/DDBJ databases">
        <title>The genome of Vibrio coralliilyticus phage YC.</title>
        <authorList>
            <person name="Benler S."/>
        </authorList>
    </citation>
    <scope>NUCLEOTIDE SEQUENCE [LARGE SCALE GENOMIC DNA]</scope>
</reference>